<evidence type="ECO:0000256" key="8">
    <source>
        <dbReference type="ARBA" id="ARBA00022884"/>
    </source>
</evidence>
<dbReference type="PANTHER" id="PTHR45846:SF1">
    <property type="entry name" value="TRNA-DIHYDROURIDINE(47) SYNTHASE [NAD(P)(+)]-LIKE"/>
    <property type="match status" value="1"/>
</dbReference>
<evidence type="ECO:0000256" key="9">
    <source>
        <dbReference type="ARBA" id="ARBA00023002"/>
    </source>
</evidence>
<dbReference type="Gene3D" id="3.20.20.70">
    <property type="entry name" value="Aldolase class I"/>
    <property type="match status" value="1"/>
</dbReference>
<keyword evidence="7" id="KW-0521">NADP</keyword>
<dbReference type="CDD" id="cd02801">
    <property type="entry name" value="DUS_like_FMN"/>
    <property type="match status" value="1"/>
</dbReference>
<dbReference type="GO" id="GO:0050660">
    <property type="term" value="F:flavin adenine dinucleotide binding"/>
    <property type="evidence" value="ECO:0007669"/>
    <property type="project" value="InterPro"/>
</dbReference>
<dbReference type="Pfam" id="PF01207">
    <property type="entry name" value="Dus"/>
    <property type="match status" value="1"/>
</dbReference>
<evidence type="ECO:0000256" key="6">
    <source>
        <dbReference type="ARBA" id="ARBA00022694"/>
    </source>
</evidence>
<feature type="domain" description="DUS-like FMN-binding" evidence="15">
    <location>
        <begin position="13"/>
        <end position="304"/>
    </location>
</feature>
<comment type="cofactor">
    <cofactor evidence="1 12 14">
        <name>FMN</name>
        <dbReference type="ChEBI" id="CHEBI:58210"/>
    </cofactor>
</comment>
<dbReference type="SUPFAM" id="SSF51395">
    <property type="entry name" value="FMN-linked oxidoreductases"/>
    <property type="match status" value="1"/>
</dbReference>
<evidence type="ECO:0000256" key="10">
    <source>
        <dbReference type="ARBA" id="ARBA00048205"/>
    </source>
</evidence>
<dbReference type="InterPro" id="IPR024036">
    <property type="entry name" value="tRNA-dHydroUridine_Synthase_C"/>
</dbReference>
<evidence type="ECO:0000256" key="5">
    <source>
        <dbReference type="ARBA" id="ARBA00022643"/>
    </source>
</evidence>
<comment type="function">
    <text evidence="2 12">Catalyzes the synthesis of 5,6-dihydrouridine (D), a modified base found in the D-loop of most tRNAs, via the reduction of the C5-C6 double bond in target uridines.</text>
</comment>
<reference evidence="16 17" key="1">
    <citation type="journal article" date="2018" name="Int. J. Syst. Evol. Microbiol.">
        <title>Mesosutterella multiformis gen. nov., sp. nov., a member of the family Sutterellaceae and Sutterella megalosphaeroides sp. nov., isolated from human faeces.</title>
        <authorList>
            <person name="Sakamoto M."/>
            <person name="Ikeyama N."/>
            <person name="Kunihiro T."/>
            <person name="Iino T."/>
            <person name="Yuki M."/>
            <person name="Ohkuma M."/>
        </authorList>
    </citation>
    <scope>NUCLEOTIDE SEQUENCE [LARGE SCALE GENOMIC DNA]</scope>
    <source>
        <strain evidence="16 17">4NBBH2</strain>
    </source>
</reference>
<dbReference type="AlphaFoldDB" id="A0A388SFC1"/>
<accession>A0A388SFC1</accession>
<evidence type="ECO:0000256" key="2">
    <source>
        <dbReference type="ARBA" id="ARBA00002790"/>
    </source>
</evidence>
<evidence type="ECO:0000259" key="15">
    <source>
        <dbReference type="Pfam" id="PF01207"/>
    </source>
</evidence>
<evidence type="ECO:0000256" key="12">
    <source>
        <dbReference type="PIRNR" id="PIRNR006621"/>
    </source>
</evidence>
<dbReference type="NCBIfam" id="TIGR00737">
    <property type="entry name" value="nifR3_yhdG"/>
    <property type="match status" value="1"/>
</dbReference>
<dbReference type="PANTHER" id="PTHR45846">
    <property type="entry name" value="TRNA-DIHYDROURIDINE(47) SYNTHASE [NAD(P)(+)]-LIKE"/>
    <property type="match status" value="1"/>
</dbReference>
<evidence type="ECO:0000256" key="7">
    <source>
        <dbReference type="ARBA" id="ARBA00022857"/>
    </source>
</evidence>
<comment type="catalytic activity">
    <reaction evidence="11">
        <text>a 5,6-dihydrouridine in tRNA + NAD(+) = a uridine in tRNA + NADH + H(+)</text>
        <dbReference type="Rhea" id="RHEA:54452"/>
        <dbReference type="Rhea" id="RHEA-COMP:13339"/>
        <dbReference type="Rhea" id="RHEA-COMP:13887"/>
        <dbReference type="ChEBI" id="CHEBI:15378"/>
        <dbReference type="ChEBI" id="CHEBI:57540"/>
        <dbReference type="ChEBI" id="CHEBI:57945"/>
        <dbReference type="ChEBI" id="CHEBI:65315"/>
        <dbReference type="ChEBI" id="CHEBI:74443"/>
    </reaction>
</comment>
<dbReference type="InterPro" id="IPR035587">
    <property type="entry name" value="DUS-like_FMN-bd"/>
</dbReference>
<dbReference type="EMBL" id="BGZJ01000001">
    <property type="protein sequence ID" value="GBO93394.1"/>
    <property type="molecule type" value="Genomic_DNA"/>
</dbReference>
<keyword evidence="9 12" id="KW-0560">Oxidoreductase</keyword>
<feature type="active site" description="Proton donor" evidence="13">
    <location>
        <position position="100"/>
    </location>
</feature>
<dbReference type="RefSeq" id="WP_116269777.1">
    <property type="nucleotide sequence ID" value="NZ_BGZJ01000001.1"/>
</dbReference>
<dbReference type="InterPro" id="IPR004652">
    <property type="entry name" value="DusB-like"/>
</dbReference>
<evidence type="ECO:0000256" key="13">
    <source>
        <dbReference type="PIRSR" id="PIRSR006621-1"/>
    </source>
</evidence>
<keyword evidence="5 12" id="KW-0288">FMN</keyword>
<feature type="binding site" evidence="14">
    <location>
        <position position="169"/>
    </location>
    <ligand>
        <name>FMN</name>
        <dbReference type="ChEBI" id="CHEBI:58210"/>
    </ligand>
</feature>
<sequence length="321" mass="35057">MNVGAFSLSPAVMVAPMAGVTDLPFRETVHDFGRVWVEGEMVSANPDLLESNESERKIAFGDEPSPRIVQLLGTVPAWMNRAASFVEECGADIIDINMGCPAKKICKTDCGSALMKNLPLADEIIRGVCGTVSVPVTLKMRTGWDSDHLNAPELARIAESAGVRLITVHGRTREQGYSGEAEYRTIREIRSAVRIPVIANGDIDSPQKAASVLDFTGADGIMVGRGALGAPWLPGRISAYLETGVDPGEPSVQEKAETVFRHLKRHLDFYGEKNGIRSFRKHLLWYLERFPGGTEAFRPLSRLSNTSELVSGLSIFLKKTF</sequence>
<proteinExistence type="inferred from homology"/>
<name>A0A388SFC1_9BURK</name>
<dbReference type="Gene3D" id="1.10.1200.80">
    <property type="entry name" value="Putative flavin oxidoreducatase, domain 2"/>
    <property type="match status" value="1"/>
</dbReference>
<evidence type="ECO:0000256" key="14">
    <source>
        <dbReference type="PIRSR" id="PIRSR006621-2"/>
    </source>
</evidence>
<keyword evidence="17" id="KW-1185">Reference proteome</keyword>
<dbReference type="OrthoDB" id="9764501at2"/>
<keyword evidence="8" id="KW-0694">RNA-binding</keyword>
<dbReference type="EC" id="1.3.1.-" evidence="12"/>
<evidence type="ECO:0000256" key="3">
    <source>
        <dbReference type="ARBA" id="ARBA00022555"/>
    </source>
</evidence>
<dbReference type="GO" id="GO:0017150">
    <property type="term" value="F:tRNA dihydrouridine synthase activity"/>
    <property type="evidence" value="ECO:0007669"/>
    <property type="project" value="InterPro"/>
</dbReference>
<protein>
    <recommendedName>
        <fullName evidence="12">tRNA-dihydrouridine synthase</fullName>
        <ecNumber evidence="12">1.3.1.-</ecNumber>
    </recommendedName>
</protein>
<keyword evidence="4 12" id="KW-0285">Flavoprotein</keyword>
<comment type="similarity">
    <text evidence="12">Belongs to the dus family.</text>
</comment>
<dbReference type="InterPro" id="IPR018517">
    <property type="entry name" value="tRNA_hU_synthase_CS"/>
</dbReference>
<comment type="caution">
    <text evidence="16">The sequence shown here is derived from an EMBL/GenBank/DDBJ whole genome shotgun (WGS) entry which is preliminary data.</text>
</comment>
<dbReference type="InterPro" id="IPR001269">
    <property type="entry name" value="DUS_fam"/>
</dbReference>
<evidence type="ECO:0000313" key="17">
    <source>
        <dbReference type="Proteomes" id="UP000266091"/>
    </source>
</evidence>
<feature type="binding site" evidence="14">
    <location>
        <position position="139"/>
    </location>
    <ligand>
        <name>FMN</name>
        <dbReference type="ChEBI" id="CHEBI:58210"/>
    </ligand>
</feature>
<feature type="binding site" evidence="14">
    <location>
        <position position="70"/>
    </location>
    <ligand>
        <name>FMN</name>
        <dbReference type="ChEBI" id="CHEBI:58210"/>
    </ligand>
</feature>
<feature type="binding site" evidence="14">
    <location>
        <begin position="16"/>
        <end position="18"/>
    </location>
    <ligand>
        <name>FMN</name>
        <dbReference type="ChEBI" id="CHEBI:58210"/>
    </ligand>
</feature>
<dbReference type="PROSITE" id="PS01136">
    <property type="entry name" value="UPF0034"/>
    <property type="match status" value="1"/>
</dbReference>
<keyword evidence="14" id="KW-0547">Nucleotide-binding</keyword>
<dbReference type="PIRSF" id="PIRSF006621">
    <property type="entry name" value="Dus"/>
    <property type="match status" value="1"/>
</dbReference>
<dbReference type="InterPro" id="IPR013785">
    <property type="entry name" value="Aldolase_TIM"/>
</dbReference>
<evidence type="ECO:0000256" key="1">
    <source>
        <dbReference type="ARBA" id="ARBA00001917"/>
    </source>
</evidence>
<keyword evidence="6 12" id="KW-0819">tRNA processing</keyword>
<organism evidence="16 17">
    <name type="scientific">Mesosutterella multiformis</name>
    <dbReference type="NCBI Taxonomy" id="2259133"/>
    <lineage>
        <taxon>Bacteria</taxon>
        <taxon>Pseudomonadati</taxon>
        <taxon>Pseudomonadota</taxon>
        <taxon>Betaproteobacteria</taxon>
        <taxon>Burkholderiales</taxon>
        <taxon>Sutterellaceae</taxon>
        <taxon>Mesosutterella</taxon>
    </lineage>
</organism>
<gene>
    <name evidence="16" type="primary">dusB</name>
    <name evidence="16" type="ORF">MESMUL_07480</name>
</gene>
<dbReference type="Proteomes" id="UP000266091">
    <property type="component" value="Unassembled WGS sequence"/>
</dbReference>
<dbReference type="GO" id="GO:0000049">
    <property type="term" value="F:tRNA binding"/>
    <property type="evidence" value="ECO:0007669"/>
    <property type="project" value="UniProtKB-KW"/>
</dbReference>
<evidence type="ECO:0000256" key="11">
    <source>
        <dbReference type="ARBA" id="ARBA00048802"/>
    </source>
</evidence>
<feature type="binding site" evidence="14">
    <location>
        <begin position="224"/>
        <end position="225"/>
    </location>
    <ligand>
        <name>FMN</name>
        <dbReference type="ChEBI" id="CHEBI:58210"/>
    </ligand>
</feature>
<evidence type="ECO:0000256" key="4">
    <source>
        <dbReference type="ARBA" id="ARBA00022630"/>
    </source>
</evidence>
<comment type="catalytic activity">
    <reaction evidence="10">
        <text>a 5,6-dihydrouridine in tRNA + NADP(+) = a uridine in tRNA + NADPH + H(+)</text>
        <dbReference type="Rhea" id="RHEA:23624"/>
        <dbReference type="Rhea" id="RHEA-COMP:13339"/>
        <dbReference type="Rhea" id="RHEA-COMP:13887"/>
        <dbReference type="ChEBI" id="CHEBI:15378"/>
        <dbReference type="ChEBI" id="CHEBI:57783"/>
        <dbReference type="ChEBI" id="CHEBI:58349"/>
        <dbReference type="ChEBI" id="CHEBI:65315"/>
        <dbReference type="ChEBI" id="CHEBI:74443"/>
    </reaction>
</comment>
<keyword evidence="3" id="KW-0820">tRNA-binding</keyword>
<evidence type="ECO:0000313" key="16">
    <source>
        <dbReference type="EMBL" id="GBO93394.1"/>
    </source>
</evidence>